<sequence>MEIPKSTITGCVNRYNKTGTVVIVKRSGRPLKSSERDQRTVVRNFREKPFVSFVKHTTKLKDAGINTSQTSSIHAR</sequence>
<dbReference type="EMBL" id="LN734038">
    <property type="protein sequence ID" value="CEP19520.1"/>
    <property type="molecule type" value="Genomic_DNA"/>
</dbReference>
<gene>
    <name evidence="1" type="primary">PARPA_13836.1 scaffold 47132</name>
</gene>
<evidence type="ECO:0000313" key="2">
    <source>
        <dbReference type="Proteomes" id="UP000054107"/>
    </source>
</evidence>
<keyword evidence="2" id="KW-1185">Reference proteome</keyword>
<dbReference type="Proteomes" id="UP000054107">
    <property type="component" value="Unassembled WGS sequence"/>
</dbReference>
<evidence type="ECO:0000313" key="1">
    <source>
        <dbReference type="EMBL" id="CEP19520.1"/>
    </source>
</evidence>
<protein>
    <recommendedName>
        <fullName evidence="3">Transposase Tc1-like domain-containing protein</fullName>
    </recommendedName>
</protein>
<proteinExistence type="predicted"/>
<reference evidence="1 2" key="1">
    <citation type="submission" date="2014-09" db="EMBL/GenBank/DDBJ databases">
        <authorList>
            <person name="Ellenberger Sabrina"/>
        </authorList>
    </citation>
    <scope>NUCLEOTIDE SEQUENCE [LARGE SCALE GENOMIC DNA]</scope>
    <source>
        <strain evidence="1 2">CBS 412.66</strain>
    </source>
</reference>
<dbReference type="AlphaFoldDB" id="A0A0B7NVG4"/>
<name>A0A0B7NVG4_9FUNG</name>
<dbReference type="OrthoDB" id="2393464at2759"/>
<evidence type="ECO:0008006" key="3">
    <source>
        <dbReference type="Google" id="ProtNLM"/>
    </source>
</evidence>
<organism evidence="1 2">
    <name type="scientific">Parasitella parasitica</name>
    <dbReference type="NCBI Taxonomy" id="35722"/>
    <lineage>
        <taxon>Eukaryota</taxon>
        <taxon>Fungi</taxon>
        <taxon>Fungi incertae sedis</taxon>
        <taxon>Mucoromycota</taxon>
        <taxon>Mucoromycotina</taxon>
        <taxon>Mucoromycetes</taxon>
        <taxon>Mucorales</taxon>
        <taxon>Mucorineae</taxon>
        <taxon>Mucoraceae</taxon>
        <taxon>Parasitella</taxon>
    </lineage>
</organism>
<accession>A0A0B7NVG4</accession>